<dbReference type="Ensembl" id="ENSSMRT00000001234.1">
    <property type="protein sequence ID" value="ENSSMRP00000001029.1"/>
    <property type="gene ID" value="ENSSMRG00000000881.1"/>
</dbReference>
<protein>
    <submittedName>
        <fullName evidence="5">Serpin family G member 1</fullName>
    </submittedName>
</protein>
<dbReference type="InterPro" id="IPR023795">
    <property type="entry name" value="Serpin_CS"/>
</dbReference>
<name>A0A8D0B1I7_SALMN</name>
<feature type="region of interest" description="Disordered" evidence="2">
    <location>
        <begin position="78"/>
        <end position="129"/>
    </location>
</feature>
<feature type="compositionally biased region" description="Polar residues" evidence="2">
    <location>
        <begin position="101"/>
        <end position="111"/>
    </location>
</feature>
<dbReference type="SMART" id="SM00093">
    <property type="entry name" value="SERPIN"/>
    <property type="match status" value="1"/>
</dbReference>
<dbReference type="GeneTree" id="ENSGT00940000159681"/>
<dbReference type="AlphaFoldDB" id="A0A8D0B1I7"/>
<dbReference type="InterPro" id="IPR036186">
    <property type="entry name" value="Serpin_sf"/>
</dbReference>
<feature type="compositionally biased region" description="Acidic residues" evidence="2">
    <location>
        <begin position="84"/>
        <end position="93"/>
    </location>
</feature>
<dbReference type="GO" id="GO:0004867">
    <property type="term" value="F:serine-type endopeptidase inhibitor activity"/>
    <property type="evidence" value="ECO:0007669"/>
    <property type="project" value="InterPro"/>
</dbReference>
<dbReference type="Proteomes" id="UP000694421">
    <property type="component" value="Unplaced"/>
</dbReference>
<organism evidence="5 6">
    <name type="scientific">Salvator merianae</name>
    <name type="common">Argentine black and white tegu</name>
    <name type="synonym">Tupinambis merianae</name>
    <dbReference type="NCBI Taxonomy" id="96440"/>
    <lineage>
        <taxon>Eukaryota</taxon>
        <taxon>Metazoa</taxon>
        <taxon>Chordata</taxon>
        <taxon>Craniata</taxon>
        <taxon>Vertebrata</taxon>
        <taxon>Euteleostomi</taxon>
        <taxon>Lepidosauria</taxon>
        <taxon>Squamata</taxon>
        <taxon>Bifurcata</taxon>
        <taxon>Unidentata</taxon>
        <taxon>Episquamata</taxon>
        <taxon>Laterata</taxon>
        <taxon>Teiioidea</taxon>
        <taxon>Teiidae</taxon>
        <taxon>Salvator</taxon>
    </lineage>
</organism>
<feature type="domain" description="Serpin" evidence="4">
    <location>
        <begin position="235"/>
        <end position="582"/>
    </location>
</feature>
<feature type="compositionally biased region" description="Basic and acidic residues" evidence="2">
    <location>
        <begin position="113"/>
        <end position="129"/>
    </location>
</feature>
<feature type="region of interest" description="Disordered" evidence="2">
    <location>
        <begin position="21"/>
        <end position="43"/>
    </location>
</feature>
<keyword evidence="6" id="KW-1185">Reference proteome</keyword>
<evidence type="ECO:0000256" key="2">
    <source>
        <dbReference type="SAM" id="MobiDB-lite"/>
    </source>
</evidence>
<evidence type="ECO:0000259" key="4">
    <source>
        <dbReference type="SMART" id="SM00093"/>
    </source>
</evidence>
<proteinExistence type="inferred from homology"/>
<sequence>MKAWLIFLCLAPAVIANFSQGVTDDSNREGGTPSPPPDAETEKSWFGWTRFNKILHFRPLQEILVKSEPVVTELPFRDEKVAELPEDGNESSEDSEKGRPATSSVTDITEVNDSEKLSEVGRQKEEEYDKENITDWQVTTEITGEGDANVTTGDPFDQAEDSEEHVLERLNATEPSFPVWTTAGPATTLPSAKTTVDDLCLSTQCQARRDPWAACTGFSQEDEVTLSEALTEFAVEYYQKAIRQAKPHSNLVFSPISISTMLSNLLLGTCRETKDRLEKLLFYPEEFTCVHSALGSLSESKAFISANAAFFPPQLNLNKIFENLTNKFYHTKLKHLTNNSNQDVIDINVWVSQATNNKIKKLLDNLDPDVQMVLLNAVAFQSKWKTLFKPKNTKKENFFRPDLPPILVPMMTSKKYPVASFTDNSLKAKVARLQLNDDMSLVIILPRSLSQNLSEVEERLTAPILRSVLAKLQSTRFKPTLITLPKFKVDSSQDLMEIAAEMDYGIFLEADLCRISENEEVIVSSAQHRAILEINEDGVEAAAATSISLARVAHVLEVQQPFLFLVVDDHGTPAFMGRVHTPETP</sequence>
<evidence type="ECO:0000256" key="3">
    <source>
        <dbReference type="SAM" id="SignalP"/>
    </source>
</evidence>
<dbReference type="PANTHER" id="PTHR11461">
    <property type="entry name" value="SERINE PROTEASE INHIBITOR, SERPIN"/>
    <property type="match status" value="1"/>
</dbReference>
<dbReference type="PANTHER" id="PTHR11461:SF159">
    <property type="entry name" value="PLASMA PROTEASE C1 INHIBITOR"/>
    <property type="match status" value="1"/>
</dbReference>
<accession>A0A8D0B1I7</accession>
<dbReference type="Pfam" id="PF00079">
    <property type="entry name" value="Serpin"/>
    <property type="match status" value="1"/>
</dbReference>
<dbReference type="OMA" id="FELSSCT"/>
<dbReference type="SUPFAM" id="SSF56574">
    <property type="entry name" value="Serpins"/>
    <property type="match status" value="1"/>
</dbReference>
<comment type="similarity">
    <text evidence="1">Belongs to the serpin family.</text>
</comment>
<feature type="chain" id="PRO_5034405705" evidence="3">
    <location>
        <begin position="17"/>
        <end position="585"/>
    </location>
</feature>
<reference evidence="5" key="1">
    <citation type="submission" date="2025-08" db="UniProtKB">
        <authorList>
            <consortium name="Ensembl"/>
        </authorList>
    </citation>
    <scope>IDENTIFICATION</scope>
</reference>
<reference evidence="5" key="2">
    <citation type="submission" date="2025-09" db="UniProtKB">
        <authorList>
            <consortium name="Ensembl"/>
        </authorList>
    </citation>
    <scope>IDENTIFICATION</scope>
</reference>
<keyword evidence="3" id="KW-0732">Signal</keyword>
<dbReference type="Gene3D" id="2.30.39.10">
    <property type="entry name" value="Alpha-1-antitrypsin, domain 1"/>
    <property type="match status" value="1"/>
</dbReference>
<feature type="signal peptide" evidence="3">
    <location>
        <begin position="1"/>
        <end position="16"/>
    </location>
</feature>
<dbReference type="InterPro" id="IPR042178">
    <property type="entry name" value="Serpin_sf_1"/>
</dbReference>
<dbReference type="Gene3D" id="3.30.497.10">
    <property type="entry name" value="Antithrombin, subunit I, domain 2"/>
    <property type="match status" value="1"/>
</dbReference>
<dbReference type="InterPro" id="IPR042185">
    <property type="entry name" value="Serpin_sf_2"/>
</dbReference>
<evidence type="ECO:0000313" key="5">
    <source>
        <dbReference type="Ensembl" id="ENSSMRP00000001029.1"/>
    </source>
</evidence>
<evidence type="ECO:0000313" key="6">
    <source>
        <dbReference type="Proteomes" id="UP000694421"/>
    </source>
</evidence>
<dbReference type="InterPro" id="IPR000215">
    <property type="entry name" value="Serpin_fam"/>
</dbReference>
<dbReference type="InterPro" id="IPR023796">
    <property type="entry name" value="Serpin_dom"/>
</dbReference>
<evidence type="ECO:0000256" key="1">
    <source>
        <dbReference type="RuleBase" id="RU000411"/>
    </source>
</evidence>
<dbReference type="PROSITE" id="PS00284">
    <property type="entry name" value="SERPIN"/>
    <property type="match status" value="1"/>
</dbReference>
<dbReference type="GO" id="GO:0005615">
    <property type="term" value="C:extracellular space"/>
    <property type="evidence" value="ECO:0007669"/>
    <property type="project" value="InterPro"/>
</dbReference>